<dbReference type="PANTHER" id="PTHR39639">
    <property type="entry name" value="CHROMOSOME 16, WHOLE GENOME SHOTGUN SEQUENCE"/>
    <property type="match status" value="1"/>
</dbReference>
<name>A0AAP3UY79_9PROT</name>
<dbReference type="Proteomes" id="UP001301140">
    <property type="component" value="Unassembled WGS sequence"/>
</dbReference>
<comment type="caution">
    <text evidence="2">The sequence shown here is derived from an EMBL/GenBank/DDBJ whole genome shotgun (WGS) entry which is preliminary data.</text>
</comment>
<evidence type="ECO:0000259" key="1">
    <source>
        <dbReference type="Pfam" id="PF03235"/>
    </source>
</evidence>
<dbReference type="Pfam" id="PF03235">
    <property type="entry name" value="GmrSD_N"/>
    <property type="match status" value="1"/>
</dbReference>
<evidence type="ECO:0000313" key="2">
    <source>
        <dbReference type="EMBL" id="MDF1585246.1"/>
    </source>
</evidence>
<accession>A0AAP3UY79</accession>
<evidence type="ECO:0000313" key="3">
    <source>
        <dbReference type="Proteomes" id="UP001301140"/>
    </source>
</evidence>
<dbReference type="PANTHER" id="PTHR39639:SF1">
    <property type="entry name" value="DUF262 DOMAIN-CONTAINING PROTEIN"/>
    <property type="match status" value="1"/>
</dbReference>
<sequence length="371" mass="42632">MNDEKQSDDQVASQDEFDIALAEGIEDDALRDEASDNRNFSITSYGADYNVDSLVRRMNAEAFIIPEFQRRFVWSQTHASKFIESLLMGLPVPGIFLYKEAETNKHLVVDGQQRLRTLQAFYEGVFQEKRFRLTGVRDIWNGRTYSDLDPADQLKLDDSIVHATIFRQDEPKDVLDSIYFVFERINSGGIRLSPQEIRNCISAGPFIKLIKELNHNKHWRNVYGGPINKRSKDEELIVRFFAMLETRNSYSRPMLQFLNNYSFSKNKASDDDLRSLKDIFEVTISVIDLSLDGRAFRPARTLNAAVFDSVMVGLAERIKSRPDLPQPQDVSAVYDRLLQQSDFRSSWERATADEESVKSRMKAAIAAFQVI</sequence>
<dbReference type="InterPro" id="IPR004919">
    <property type="entry name" value="GmrSD_N"/>
</dbReference>
<protein>
    <submittedName>
        <fullName evidence="2">DUF262 domain-containing protein</fullName>
    </submittedName>
</protein>
<feature type="domain" description="GmrSD restriction endonucleases N-terminal" evidence="1">
    <location>
        <begin position="57"/>
        <end position="200"/>
    </location>
</feature>
<dbReference type="EMBL" id="JARGEQ010000016">
    <property type="protein sequence ID" value="MDF1585246.1"/>
    <property type="molecule type" value="Genomic_DNA"/>
</dbReference>
<keyword evidence="3" id="KW-1185">Reference proteome</keyword>
<gene>
    <name evidence="2" type="ORF">PZ740_02475</name>
</gene>
<proteinExistence type="predicted"/>
<reference evidence="2 3" key="1">
    <citation type="submission" date="2023-03" db="EMBL/GenBank/DDBJ databases">
        <title>YIM 152171 draft genome.</title>
        <authorList>
            <person name="Yang Z."/>
        </authorList>
    </citation>
    <scope>NUCLEOTIDE SEQUENCE [LARGE SCALE GENOMIC DNA]</scope>
    <source>
        <strain evidence="2 3">YIM 152171</strain>
    </source>
</reference>
<organism evidence="2 3">
    <name type="scientific">Marinimicrococcus flavescens</name>
    <dbReference type="NCBI Taxonomy" id="3031815"/>
    <lineage>
        <taxon>Bacteria</taxon>
        <taxon>Pseudomonadati</taxon>
        <taxon>Pseudomonadota</taxon>
        <taxon>Alphaproteobacteria</taxon>
        <taxon>Geminicoccales</taxon>
        <taxon>Geminicoccaceae</taxon>
        <taxon>Marinimicrococcus</taxon>
    </lineage>
</organism>
<dbReference type="RefSeq" id="WP_327787660.1">
    <property type="nucleotide sequence ID" value="NZ_JARGEQ010000016.1"/>
</dbReference>
<dbReference type="AlphaFoldDB" id="A0AAP3UY79"/>